<feature type="transmembrane region" description="Helical" evidence="3">
    <location>
        <begin position="240"/>
        <end position="259"/>
    </location>
</feature>
<dbReference type="PROSITE" id="PS50887">
    <property type="entry name" value="GGDEF"/>
    <property type="match status" value="1"/>
</dbReference>
<organism evidence="6 7">
    <name type="scientific">Vulcaniibacterium thermophilum</name>
    <dbReference type="NCBI Taxonomy" id="1169913"/>
    <lineage>
        <taxon>Bacteria</taxon>
        <taxon>Pseudomonadati</taxon>
        <taxon>Pseudomonadota</taxon>
        <taxon>Gammaproteobacteria</taxon>
        <taxon>Lysobacterales</taxon>
        <taxon>Lysobacteraceae</taxon>
        <taxon>Vulcaniibacterium</taxon>
    </lineage>
</organism>
<feature type="transmembrane region" description="Helical" evidence="3">
    <location>
        <begin position="355"/>
        <end position="375"/>
    </location>
</feature>
<dbReference type="CDD" id="cd01949">
    <property type="entry name" value="GGDEF"/>
    <property type="match status" value="1"/>
</dbReference>
<reference evidence="6" key="1">
    <citation type="journal article" date="2014" name="Int. J. Syst. Evol. Microbiol.">
        <title>Complete genome sequence of Corynebacterium casei LMG S-19264T (=DSM 44701T), isolated from a smear-ripened cheese.</title>
        <authorList>
            <consortium name="US DOE Joint Genome Institute (JGI-PGF)"/>
            <person name="Walter F."/>
            <person name="Albersmeier A."/>
            <person name="Kalinowski J."/>
            <person name="Ruckert C."/>
        </authorList>
    </citation>
    <scope>NUCLEOTIDE SEQUENCE</scope>
    <source>
        <strain evidence="6">KCTC 32020</strain>
    </source>
</reference>
<proteinExistence type="predicted"/>
<feature type="chain" id="PRO_5037379551" description="diguanylate cyclase" evidence="4">
    <location>
        <begin position="27"/>
        <end position="562"/>
    </location>
</feature>
<keyword evidence="3" id="KW-0472">Membrane</keyword>
<dbReference type="InterPro" id="IPR050469">
    <property type="entry name" value="Diguanylate_Cyclase"/>
</dbReference>
<dbReference type="GO" id="GO:0043709">
    <property type="term" value="P:cell adhesion involved in single-species biofilm formation"/>
    <property type="evidence" value="ECO:0007669"/>
    <property type="project" value="TreeGrafter"/>
</dbReference>
<dbReference type="Pfam" id="PF07695">
    <property type="entry name" value="7TMR-DISM_7TM"/>
    <property type="match status" value="1"/>
</dbReference>
<gene>
    <name evidence="6" type="ORF">GCM10007167_24640</name>
</gene>
<dbReference type="SUPFAM" id="SSF55073">
    <property type="entry name" value="Nucleotide cyclase"/>
    <property type="match status" value="1"/>
</dbReference>
<feature type="transmembrane region" description="Helical" evidence="3">
    <location>
        <begin position="326"/>
        <end position="343"/>
    </location>
</feature>
<evidence type="ECO:0000256" key="4">
    <source>
        <dbReference type="SAM" id="SignalP"/>
    </source>
</evidence>
<feature type="transmembrane region" description="Helical" evidence="3">
    <location>
        <begin position="202"/>
        <end position="220"/>
    </location>
</feature>
<dbReference type="InterPro" id="IPR000160">
    <property type="entry name" value="GGDEF_dom"/>
</dbReference>
<dbReference type="PANTHER" id="PTHR45138">
    <property type="entry name" value="REGULATORY COMPONENTS OF SENSORY TRANSDUCTION SYSTEM"/>
    <property type="match status" value="1"/>
</dbReference>
<dbReference type="AlphaFoldDB" id="A0A919DH36"/>
<evidence type="ECO:0000256" key="3">
    <source>
        <dbReference type="SAM" id="Phobius"/>
    </source>
</evidence>
<evidence type="ECO:0000256" key="2">
    <source>
        <dbReference type="ARBA" id="ARBA00012528"/>
    </source>
</evidence>
<dbReference type="InterPro" id="IPR029787">
    <property type="entry name" value="Nucleotide_cyclase"/>
</dbReference>
<evidence type="ECO:0000259" key="5">
    <source>
        <dbReference type="PROSITE" id="PS50887"/>
    </source>
</evidence>
<name>A0A919DH36_9GAMM</name>
<dbReference type="InterPro" id="IPR011623">
    <property type="entry name" value="7TMR_DISM_rcpt_extracell_dom1"/>
</dbReference>
<keyword evidence="7" id="KW-1185">Reference proteome</keyword>
<dbReference type="NCBIfam" id="TIGR00254">
    <property type="entry name" value="GGDEF"/>
    <property type="match status" value="1"/>
</dbReference>
<feature type="signal peptide" evidence="4">
    <location>
        <begin position="1"/>
        <end position="26"/>
    </location>
</feature>
<reference evidence="6" key="2">
    <citation type="submission" date="2020-09" db="EMBL/GenBank/DDBJ databases">
        <authorList>
            <person name="Sun Q."/>
            <person name="Kim S."/>
        </authorList>
    </citation>
    <scope>NUCLEOTIDE SEQUENCE</scope>
    <source>
        <strain evidence="6">KCTC 32020</strain>
    </source>
</reference>
<feature type="transmembrane region" description="Helical" evidence="3">
    <location>
        <begin position="271"/>
        <end position="288"/>
    </location>
</feature>
<keyword evidence="4" id="KW-0732">Signal</keyword>
<dbReference type="InterPro" id="IPR043128">
    <property type="entry name" value="Rev_trsase/Diguanyl_cyclase"/>
</dbReference>
<comment type="caution">
    <text evidence="6">The sequence shown here is derived from an EMBL/GenBank/DDBJ whole genome shotgun (WGS) entry which is preliminary data.</text>
</comment>
<feature type="transmembrane region" description="Helical" evidence="3">
    <location>
        <begin position="173"/>
        <end position="195"/>
    </location>
</feature>
<sequence length="562" mass="60709">MLGTFPRLMRAALALLLLHAAGMAAAAGATVQVDRLDEPSATAAEVVAGLHDARFVPAEKPAVIQQRGPSAVWWRVRSTVPRPAASEPHLLLLSPRHTVVEAWVPGRATPTRHALYGRDSDPRHSTRALVVPLPDGLQPGQPIYLRVTMPSPVPVKIAIETRAQVQEGDLRHAAWRAAILAATLVLVVLALTYWIGVGDRSFVYLALLLLFVVLFSAGMGGELRAVPGLGRLFGSGPQPARVAAAAGLVASCLFFRRYLDLQQYAPRHDRLFAWLTWIAVGLTLANLVSPSALNVPVFNAVLPVVALAVLSASLTSLWAGNRAARYLTVGWLPVLVTISLRAAQPFGLLQDWTGIDQMISVSYAFGGVLLTIGLSDKLLELRRDRDEASRRATFDALTGAYTRHAIDGRLAQEVADAEANGRPLCVAFVDIDHFKRINDTHGHNVGDQCLRYVSLRIRNVLRGSDVLARYGGDELLVLMPDTTLSEAGRIAERMREAVACRPLALDDLRLPSTLSIGVAEYVPGEGVERLLERADGALYRSKSAGRNRVSAQESLEATGEAT</sequence>
<dbReference type="Gene3D" id="3.30.70.270">
    <property type="match status" value="1"/>
</dbReference>
<dbReference type="Proteomes" id="UP000636453">
    <property type="component" value="Unassembled WGS sequence"/>
</dbReference>
<evidence type="ECO:0000313" key="6">
    <source>
        <dbReference type="EMBL" id="GHE41772.1"/>
    </source>
</evidence>
<dbReference type="GO" id="GO:1902201">
    <property type="term" value="P:negative regulation of bacterial-type flagellum-dependent cell motility"/>
    <property type="evidence" value="ECO:0007669"/>
    <property type="project" value="TreeGrafter"/>
</dbReference>
<accession>A0A919DH36</accession>
<feature type="domain" description="GGDEF" evidence="5">
    <location>
        <begin position="422"/>
        <end position="554"/>
    </location>
</feature>
<dbReference type="GO" id="GO:0005886">
    <property type="term" value="C:plasma membrane"/>
    <property type="evidence" value="ECO:0007669"/>
    <property type="project" value="TreeGrafter"/>
</dbReference>
<dbReference type="Pfam" id="PF00990">
    <property type="entry name" value="GGDEF"/>
    <property type="match status" value="1"/>
</dbReference>
<evidence type="ECO:0000313" key="7">
    <source>
        <dbReference type="Proteomes" id="UP000636453"/>
    </source>
</evidence>
<protein>
    <recommendedName>
        <fullName evidence="2">diguanylate cyclase</fullName>
        <ecNumber evidence="2">2.7.7.65</ecNumber>
    </recommendedName>
</protein>
<keyword evidence="3" id="KW-1133">Transmembrane helix</keyword>
<feature type="transmembrane region" description="Helical" evidence="3">
    <location>
        <begin position="300"/>
        <end position="319"/>
    </location>
</feature>
<dbReference type="PANTHER" id="PTHR45138:SF24">
    <property type="entry name" value="DIGUANYLATE CYCLASE DGCC-RELATED"/>
    <property type="match status" value="1"/>
</dbReference>
<comment type="cofactor">
    <cofactor evidence="1">
        <name>Mg(2+)</name>
        <dbReference type="ChEBI" id="CHEBI:18420"/>
    </cofactor>
</comment>
<dbReference type="GO" id="GO:0052621">
    <property type="term" value="F:diguanylate cyclase activity"/>
    <property type="evidence" value="ECO:0007669"/>
    <property type="project" value="UniProtKB-EC"/>
</dbReference>
<evidence type="ECO:0000256" key="1">
    <source>
        <dbReference type="ARBA" id="ARBA00001946"/>
    </source>
</evidence>
<dbReference type="FunFam" id="3.30.70.270:FF:000001">
    <property type="entry name" value="Diguanylate cyclase domain protein"/>
    <property type="match status" value="1"/>
</dbReference>
<dbReference type="EC" id="2.7.7.65" evidence="2"/>
<dbReference type="EMBL" id="BNCF01000016">
    <property type="protein sequence ID" value="GHE41772.1"/>
    <property type="molecule type" value="Genomic_DNA"/>
</dbReference>
<dbReference type="RefSeq" id="WP_386112535.1">
    <property type="nucleotide sequence ID" value="NZ_JBHRUD010000001.1"/>
</dbReference>
<keyword evidence="3" id="KW-0812">Transmembrane</keyword>
<dbReference type="SMART" id="SM00267">
    <property type="entry name" value="GGDEF"/>
    <property type="match status" value="1"/>
</dbReference>